<reference evidence="2" key="1">
    <citation type="submission" date="2020-04" db="EMBL/GenBank/DDBJ databases">
        <authorList>
            <person name="Chiriac C."/>
            <person name="Salcher M."/>
            <person name="Ghai R."/>
            <person name="Kavagutti S V."/>
        </authorList>
    </citation>
    <scope>NUCLEOTIDE SEQUENCE</scope>
</reference>
<evidence type="ECO:0000313" key="2">
    <source>
        <dbReference type="EMBL" id="CAB4159071.1"/>
    </source>
</evidence>
<dbReference type="Gene3D" id="3.30.720.160">
    <property type="entry name" value="Bifunctional DNA primase/polymerase, N-terminal"/>
    <property type="match status" value="1"/>
</dbReference>
<dbReference type="SMART" id="SM00943">
    <property type="entry name" value="Prim-Pol"/>
    <property type="match status" value="1"/>
</dbReference>
<proteinExistence type="predicted"/>
<dbReference type="Pfam" id="PF09250">
    <property type="entry name" value="Prim-Pol"/>
    <property type="match status" value="1"/>
</dbReference>
<protein>
    <submittedName>
        <fullName evidence="2">Prim_Pol domain containing protein</fullName>
    </submittedName>
</protein>
<accession>A0A6J5NNW3</accession>
<dbReference type="Pfam" id="PF13481">
    <property type="entry name" value="AAA_25"/>
    <property type="match status" value="1"/>
</dbReference>
<dbReference type="SUPFAM" id="SSF56747">
    <property type="entry name" value="Prim-pol domain"/>
    <property type="match status" value="1"/>
</dbReference>
<dbReference type="CDD" id="cd04859">
    <property type="entry name" value="Prim_Pol"/>
    <property type="match status" value="1"/>
</dbReference>
<organism evidence="2">
    <name type="scientific">uncultured Caudovirales phage</name>
    <dbReference type="NCBI Taxonomy" id="2100421"/>
    <lineage>
        <taxon>Viruses</taxon>
        <taxon>Duplodnaviria</taxon>
        <taxon>Heunggongvirae</taxon>
        <taxon>Uroviricota</taxon>
        <taxon>Caudoviricetes</taxon>
        <taxon>Peduoviridae</taxon>
        <taxon>Maltschvirus</taxon>
        <taxon>Maltschvirus maltsch</taxon>
    </lineage>
</organism>
<dbReference type="SUPFAM" id="SSF52540">
    <property type="entry name" value="P-loop containing nucleoside triphosphate hydrolases"/>
    <property type="match status" value="1"/>
</dbReference>
<name>A0A6J5NNW3_9CAUD</name>
<dbReference type="InterPro" id="IPR015330">
    <property type="entry name" value="DNA_primase/pol_bifunc_N"/>
</dbReference>
<dbReference type="InterPro" id="IPR027417">
    <property type="entry name" value="P-loop_NTPase"/>
</dbReference>
<gene>
    <name evidence="2" type="ORF">UFOVP708_48</name>
</gene>
<dbReference type="Gene3D" id="3.40.50.300">
    <property type="entry name" value="P-loop containing nucleotide triphosphate hydrolases"/>
    <property type="match status" value="1"/>
</dbReference>
<feature type="domain" description="DNA primase/polymerase bifunctional N-terminal" evidence="1">
    <location>
        <begin position="22"/>
        <end position="197"/>
    </location>
</feature>
<sequence length="664" mass="71791">MTKTSDGLAAIEAYMRQLRAAAESYLELGWALLPLHASTKQPCMKWADWQETPPTEEDVASWFDDGVPDGSGGMTKFFGLGIITGKVSNLVVLDCDNAESLAYALSEAGLWSPLGVTTTRGQHIYFRHPGTEVRNKAGGIGLDWPDVQGLDLRGDGGYVVAPPTIKFDAEGAHKHTYSWTVLDRELTDAALSMPAWPGLRASASSAPTLPIGEDGEISLESLRLDGVRAHGATVWSEAGNRIKALGRKMVDGDGRNAWLTRYVGEALALGMSETQAAEAANQFSLTFFETALPAREHDTVVRSVISLDKRRNPQRYEAAPGYKNKTSERAKRSEAVRLITTDSLGALKAMSAGQRFLIDPYIAPESITQVVGFNGHGKTLFLLNLLYAAAGGKSFGAATIEKPLRVLYLDFESSGSTLCQRLSDAEALLGPMPRTMTVWAKAVSPQEMDFATAEGIATLEALHKECNPQVVVIDTVREAWLGMDENSPNAWVKVNQLALAIRNSGRAVILVHHRNKPNAMGIGREAGSTAQLKDLDTQVFITKVIEDEEQARREAAISSSSTQVVDAKGRIHTAHAYFRASLPPGYKVSVVFEASFGKLRQSSENHATQYFGIAKHMQTGAARVVSTLSPRQKSVALVNAGMSVTAVADSLSIPEPVVKDWLSK</sequence>
<evidence type="ECO:0000259" key="1">
    <source>
        <dbReference type="SMART" id="SM00943"/>
    </source>
</evidence>
<dbReference type="EMBL" id="LR796683">
    <property type="protein sequence ID" value="CAB4159071.1"/>
    <property type="molecule type" value="Genomic_DNA"/>
</dbReference>